<organism evidence="2 3">
    <name type="scientific">Arsenicibacter rosenii</name>
    <dbReference type="NCBI Taxonomy" id="1750698"/>
    <lineage>
        <taxon>Bacteria</taxon>
        <taxon>Pseudomonadati</taxon>
        <taxon>Bacteroidota</taxon>
        <taxon>Cytophagia</taxon>
        <taxon>Cytophagales</taxon>
        <taxon>Spirosomataceae</taxon>
        <taxon>Arsenicibacter</taxon>
    </lineage>
</organism>
<sequence>MKRRHFLKQAAAGMMLPVLFDGYGARAFGQESAFVQALAKLADVNDRVLVMIQLNGGNDGINMVLPLDQMSKYTSLRSNIAIPETKALKLYNTLTTGLHPAMTGLQTLANDGKLSIVQGVSYPSPNFSHFRASDIWFTGANANQTLTTGWLGRYLNTEYPGYPDKYPSPSMPDPLAVQISAIASTALLGPSQSMAIAIQNPDTFAALVGDKAVQDPGTGTNTPAGRNLTFIRQQQVSSVQYAAQLKAAATKGKNLVTYPTSNSLADQLKIVARLIHGGSRTKVYYVSLGGFDTHASQTTATDTTTGTHATLLKQVSDGIKAFMDDLKAQGTEDRVAGMTFSEFGRRVASNGSIGTDHGTAAPVFVFGKGVKTQFIGKTPNLSDLDNGNLKMQYDFRQIYATLLTDWLGETTSTVTSVLQQSFQLLPIFQQLYLGTEDPVADFRLYPNPASSEVFLQSDVLRGEVHTVDVLNSAGQWQRVPTRRLSADQFQLTVRDLPMGTYIIHVETDQQRISKRLLVTR</sequence>
<dbReference type="Proteomes" id="UP000181790">
    <property type="component" value="Unassembled WGS sequence"/>
</dbReference>
<reference evidence="2 3" key="1">
    <citation type="submission" date="2016-10" db="EMBL/GenBank/DDBJ databases">
        <title>Arsenicibacter rosenii gen. nov., sp. nov., an efficient arsenic-methylating bacterium isolated from an arsenic-contaminated paddy soil.</title>
        <authorList>
            <person name="Huang K."/>
        </authorList>
    </citation>
    <scope>NUCLEOTIDE SEQUENCE [LARGE SCALE GENOMIC DNA]</scope>
    <source>
        <strain evidence="2 3">SM-1</strain>
    </source>
</reference>
<dbReference type="InterPro" id="IPR010869">
    <property type="entry name" value="DUF1501"/>
</dbReference>
<comment type="caution">
    <text evidence="2">The sequence shown here is derived from an EMBL/GenBank/DDBJ whole genome shotgun (WGS) entry which is preliminary data.</text>
</comment>
<name>A0A1S2VCL7_9BACT</name>
<dbReference type="InterPro" id="IPR026444">
    <property type="entry name" value="Secre_tail"/>
</dbReference>
<dbReference type="EMBL" id="MORL01000029">
    <property type="protein sequence ID" value="OIN56055.1"/>
    <property type="molecule type" value="Genomic_DNA"/>
</dbReference>
<dbReference type="OrthoDB" id="9779968at2"/>
<protein>
    <recommendedName>
        <fullName evidence="1">Secretion system C-terminal sorting domain-containing protein</fullName>
    </recommendedName>
</protein>
<dbReference type="Pfam" id="PF18962">
    <property type="entry name" value="Por_Secre_tail"/>
    <property type="match status" value="1"/>
</dbReference>
<proteinExistence type="predicted"/>
<accession>A0A1S2VCL7</accession>
<evidence type="ECO:0000313" key="3">
    <source>
        <dbReference type="Proteomes" id="UP000181790"/>
    </source>
</evidence>
<dbReference type="RefSeq" id="WP_071506296.1">
    <property type="nucleotide sequence ID" value="NZ_MORL01000029.1"/>
</dbReference>
<dbReference type="Pfam" id="PF07394">
    <property type="entry name" value="DUF1501"/>
    <property type="match status" value="1"/>
</dbReference>
<feature type="domain" description="Secretion system C-terminal sorting" evidence="1">
    <location>
        <begin position="444"/>
        <end position="518"/>
    </location>
</feature>
<dbReference type="PANTHER" id="PTHR43737:SF1">
    <property type="entry name" value="DUF1501 DOMAIN-CONTAINING PROTEIN"/>
    <property type="match status" value="1"/>
</dbReference>
<dbReference type="PANTHER" id="PTHR43737">
    <property type="entry name" value="BLL7424 PROTEIN"/>
    <property type="match status" value="1"/>
</dbReference>
<evidence type="ECO:0000313" key="2">
    <source>
        <dbReference type="EMBL" id="OIN56055.1"/>
    </source>
</evidence>
<dbReference type="NCBIfam" id="TIGR04183">
    <property type="entry name" value="Por_Secre_tail"/>
    <property type="match status" value="1"/>
</dbReference>
<gene>
    <name evidence="2" type="ORF">BLX24_26725</name>
</gene>
<evidence type="ECO:0000259" key="1">
    <source>
        <dbReference type="Pfam" id="PF18962"/>
    </source>
</evidence>
<dbReference type="AlphaFoldDB" id="A0A1S2VCL7"/>
<keyword evidence="3" id="KW-1185">Reference proteome</keyword>